<protein>
    <submittedName>
        <fullName evidence="1">Uncharacterized protein</fullName>
    </submittedName>
</protein>
<dbReference type="InParanoid" id="A0A2V0NMU6"/>
<dbReference type="SUPFAM" id="SSF48371">
    <property type="entry name" value="ARM repeat"/>
    <property type="match status" value="2"/>
</dbReference>
<dbReference type="EMBL" id="BDRX01000006">
    <property type="protein sequence ID" value="GBF88844.1"/>
    <property type="molecule type" value="Genomic_DNA"/>
</dbReference>
<dbReference type="InterPro" id="IPR016024">
    <property type="entry name" value="ARM-type_fold"/>
</dbReference>
<comment type="caution">
    <text evidence="1">The sequence shown here is derived from an EMBL/GenBank/DDBJ whole genome shotgun (WGS) entry which is preliminary data.</text>
</comment>
<dbReference type="AlphaFoldDB" id="A0A2V0NMU6"/>
<keyword evidence="2" id="KW-1185">Reference proteome</keyword>
<organism evidence="1 2">
    <name type="scientific">Raphidocelis subcapitata</name>
    <dbReference type="NCBI Taxonomy" id="307507"/>
    <lineage>
        <taxon>Eukaryota</taxon>
        <taxon>Viridiplantae</taxon>
        <taxon>Chlorophyta</taxon>
        <taxon>core chlorophytes</taxon>
        <taxon>Chlorophyceae</taxon>
        <taxon>CS clade</taxon>
        <taxon>Sphaeropleales</taxon>
        <taxon>Selenastraceae</taxon>
        <taxon>Raphidocelis</taxon>
    </lineage>
</organism>
<evidence type="ECO:0000313" key="1">
    <source>
        <dbReference type="EMBL" id="GBF88844.1"/>
    </source>
</evidence>
<sequence length="382" mass="36949">MVDQGALRLAQGGAVPALAEALQRPVERIATNASAALLGVATVAPDLVADAAGDALVAALRRVNSPAANNAAAAFVIIAHSDPERLIATQPDVLPALSSALRSTAADTAANAADALAACAYECDARGVADAPGALAGLAAVFAGGRDATAAKSALGALFAVADGGADLAARVVGAPGVVPALSRAVLSDDRGTAATASNLIAGAAGAGQEQAGAVATPAVVAALVAAVRLTDGRTVGCAGALARIAMAGPQLALRVAAARGAEAALLAAATGDDVPAAGNATKALLFIAQADVGRAARWISTTPALLPALARLMQSDDAISVNASTRLLAVLAAHDTRLVEELPGLPGEPVLALLAIFGGGDPDAAVAAALLLSSLMGHPAR</sequence>
<gene>
    <name evidence="1" type="ORF">Rsub_01745</name>
</gene>
<proteinExistence type="predicted"/>
<reference evidence="1 2" key="1">
    <citation type="journal article" date="2018" name="Sci. Rep.">
        <title>Raphidocelis subcapitata (=Pseudokirchneriella subcapitata) provides an insight into genome evolution and environmental adaptations in the Sphaeropleales.</title>
        <authorList>
            <person name="Suzuki S."/>
            <person name="Yamaguchi H."/>
            <person name="Nakajima N."/>
            <person name="Kawachi M."/>
        </authorList>
    </citation>
    <scope>NUCLEOTIDE SEQUENCE [LARGE SCALE GENOMIC DNA]</scope>
    <source>
        <strain evidence="1 2">NIES-35</strain>
    </source>
</reference>
<dbReference type="Gene3D" id="1.25.10.10">
    <property type="entry name" value="Leucine-rich Repeat Variant"/>
    <property type="match status" value="2"/>
</dbReference>
<name>A0A2V0NMU6_9CHLO</name>
<dbReference type="InterPro" id="IPR011989">
    <property type="entry name" value="ARM-like"/>
</dbReference>
<evidence type="ECO:0000313" key="2">
    <source>
        <dbReference type="Proteomes" id="UP000247498"/>
    </source>
</evidence>
<dbReference type="Proteomes" id="UP000247498">
    <property type="component" value="Unassembled WGS sequence"/>
</dbReference>
<accession>A0A2V0NMU6</accession>